<evidence type="ECO:0000313" key="12">
    <source>
        <dbReference type="Proteomes" id="UP000887566"/>
    </source>
</evidence>
<evidence type="ECO:0000256" key="8">
    <source>
        <dbReference type="ARBA" id="ARBA00023136"/>
    </source>
</evidence>
<evidence type="ECO:0000313" key="13">
    <source>
        <dbReference type="WBParaSite" id="PSAMB.scaffold470size50144.g6022.t1"/>
    </source>
</evidence>
<keyword evidence="7 11" id="KW-1133">Transmembrane helix</keyword>
<feature type="transmembrane region" description="Helical" evidence="11">
    <location>
        <begin position="20"/>
        <end position="39"/>
    </location>
</feature>
<keyword evidence="4" id="KW-0808">Transferase</keyword>
<evidence type="ECO:0000256" key="10">
    <source>
        <dbReference type="ARBA" id="ARBA00038150"/>
    </source>
</evidence>
<protein>
    <submittedName>
        <fullName evidence="13">Uncharacterized protein</fullName>
    </submittedName>
</protein>
<dbReference type="GO" id="GO:0016020">
    <property type="term" value="C:membrane"/>
    <property type="evidence" value="ECO:0007669"/>
    <property type="project" value="UniProtKB-SubCell"/>
</dbReference>
<keyword evidence="3" id="KW-0328">Glycosyltransferase</keyword>
<evidence type="ECO:0000256" key="2">
    <source>
        <dbReference type="ARBA" id="ARBA00004922"/>
    </source>
</evidence>
<sequence length="466" mass="54452">MLLIPKTKSSRTLWSWLQYLTYFRLIPISVGILCVLCVLQRHRLESDSFYITANVWKQNVSNSLLPGCKSLINGDQTAVSRWATYSGFSVEELLRMTSGDCSLLKERIHFPNKPLTEEEEQFPLAYGMVVYKNPEQVIRQLSAFYWPQNLYCITYDQKSSASFARIIRNLAENCFNNVIVPEKQYRMEWCSKGQLLATRSCVESLNSRTDHPWKYFQYLSGFDLPLRTNYEMVQIMKVLNGSSDSVLRAVPHHDYSKNWTNIPGNLTPLKGSMSVTFSRATTDAILKDQIATEYFEYLLKTNETKYIEDMCPDEAYWTTVLYNDPIIKLPHKTVGEQCIKQLKSNRFNLKKRKSDISRYQTWLEDLAMWNINGAKWKVATNCHGKYFRYSCVFGIGDLPILVKKPHLVAHKLYLDYQPTAYFCLNEWLRNRTYNQPKFDVSIYKRLIDVRYAQANGEERDNIECFA</sequence>
<name>A0A914WNR2_9BILA</name>
<dbReference type="AlphaFoldDB" id="A0A914WNR2"/>
<proteinExistence type="inferred from homology"/>
<dbReference type="InterPro" id="IPR003406">
    <property type="entry name" value="Glyco_trans_14"/>
</dbReference>
<evidence type="ECO:0000256" key="5">
    <source>
        <dbReference type="ARBA" id="ARBA00022692"/>
    </source>
</evidence>
<reference evidence="13" key="1">
    <citation type="submission" date="2022-11" db="UniProtKB">
        <authorList>
            <consortium name="WormBaseParasite"/>
        </authorList>
    </citation>
    <scope>IDENTIFICATION</scope>
</reference>
<evidence type="ECO:0000256" key="3">
    <source>
        <dbReference type="ARBA" id="ARBA00022676"/>
    </source>
</evidence>
<organism evidence="12 13">
    <name type="scientific">Plectus sambesii</name>
    <dbReference type="NCBI Taxonomy" id="2011161"/>
    <lineage>
        <taxon>Eukaryota</taxon>
        <taxon>Metazoa</taxon>
        <taxon>Ecdysozoa</taxon>
        <taxon>Nematoda</taxon>
        <taxon>Chromadorea</taxon>
        <taxon>Plectida</taxon>
        <taxon>Plectina</taxon>
        <taxon>Plectoidea</taxon>
        <taxon>Plectidae</taxon>
        <taxon>Plectus</taxon>
    </lineage>
</organism>
<keyword evidence="5 11" id="KW-0812">Transmembrane</keyword>
<comment type="subcellular location">
    <subcellularLocation>
        <location evidence="1">Membrane</location>
        <topology evidence="1">Single-pass type II membrane protein</topology>
    </subcellularLocation>
</comment>
<keyword evidence="12" id="KW-1185">Reference proteome</keyword>
<accession>A0A914WNR2</accession>
<dbReference type="PANTHER" id="PTHR19297:SF185">
    <property type="entry name" value="BETA-1,3-GALACTOSYL-O-GLYCOSYL-GLYCOPROTEIN BETA-1,6-N-ACETYLGLUCOSAMINYLTRANSFERASE 3"/>
    <property type="match status" value="1"/>
</dbReference>
<dbReference type="GO" id="GO:0008375">
    <property type="term" value="F:acetylglucosaminyltransferase activity"/>
    <property type="evidence" value="ECO:0007669"/>
    <property type="project" value="TreeGrafter"/>
</dbReference>
<keyword evidence="8 11" id="KW-0472">Membrane</keyword>
<evidence type="ECO:0000256" key="6">
    <source>
        <dbReference type="ARBA" id="ARBA00022968"/>
    </source>
</evidence>
<keyword evidence="9" id="KW-0325">Glycoprotein</keyword>
<keyword evidence="6" id="KW-0735">Signal-anchor</keyword>
<evidence type="ECO:0000256" key="1">
    <source>
        <dbReference type="ARBA" id="ARBA00004606"/>
    </source>
</evidence>
<comment type="pathway">
    <text evidence="2">Protein modification; protein glycosylation.</text>
</comment>
<dbReference type="PANTHER" id="PTHR19297">
    <property type="entry name" value="GLYCOSYLTRANSFERASE 14 FAMILY MEMBER"/>
    <property type="match status" value="1"/>
</dbReference>
<evidence type="ECO:0000256" key="9">
    <source>
        <dbReference type="ARBA" id="ARBA00023180"/>
    </source>
</evidence>
<dbReference type="Pfam" id="PF02485">
    <property type="entry name" value="Branch"/>
    <property type="match status" value="1"/>
</dbReference>
<dbReference type="Proteomes" id="UP000887566">
    <property type="component" value="Unplaced"/>
</dbReference>
<comment type="similarity">
    <text evidence="10">Belongs to the glycosyltransferase 14 family.</text>
</comment>
<evidence type="ECO:0000256" key="11">
    <source>
        <dbReference type="SAM" id="Phobius"/>
    </source>
</evidence>
<evidence type="ECO:0000256" key="7">
    <source>
        <dbReference type="ARBA" id="ARBA00022989"/>
    </source>
</evidence>
<evidence type="ECO:0000256" key="4">
    <source>
        <dbReference type="ARBA" id="ARBA00022679"/>
    </source>
</evidence>
<dbReference type="WBParaSite" id="PSAMB.scaffold470size50144.g6022.t1">
    <property type="protein sequence ID" value="PSAMB.scaffold470size50144.g6022.t1"/>
    <property type="gene ID" value="PSAMB.scaffold470size50144.g6022"/>
</dbReference>